<dbReference type="Proteomes" id="UP000321580">
    <property type="component" value="Unassembled WGS sequence"/>
</dbReference>
<dbReference type="EMBL" id="VOOR01000112">
    <property type="protein sequence ID" value="TXB58401.1"/>
    <property type="molecule type" value="Genomic_DNA"/>
</dbReference>
<reference evidence="1 2" key="1">
    <citation type="submission" date="2019-08" db="EMBL/GenBank/DDBJ databases">
        <title>Genome of Phaeodactylibacter luteus.</title>
        <authorList>
            <person name="Bowman J.P."/>
        </authorList>
    </citation>
    <scope>NUCLEOTIDE SEQUENCE [LARGE SCALE GENOMIC DNA]</scope>
    <source>
        <strain evidence="1 2">KCTC 42180</strain>
    </source>
</reference>
<name>A0A5C6RF25_9BACT</name>
<dbReference type="PROSITE" id="PS51257">
    <property type="entry name" value="PROKAR_LIPOPROTEIN"/>
    <property type="match status" value="1"/>
</dbReference>
<accession>A0A5C6RF25</accession>
<keyword evidence="2" id="KW-1185">Reference proteome</keyword>
<protein>
    <recommendedName>
        <fullName evidence="3">Lipoprotein</fullName>
    </recommendedName>
</protein>
<dbReference type="AlphaFoldDB" id="A0A5C6RF25"/>
<proteinExistence type="predicted"/>
<evidence type="ECO:0008006" key="3">
    <source>
        <dbReference type="Google" id="ProtNLM"/>
    </source>
</evidence>
<comment type="caution">
    <text evidence="1">The sequence shown here is derived from an EMBL/GenBank/DDBJ whole genome shotgun (WGS) entry which is preliminary data.</text>
</comment>
<evidence type="ECO:0000313" key="2">
    <source>
        <dbReference type="Proteomes" id="UP000321580"/>
    </source>
</evidence>
<organism evidence="1 2">
    <name type="scientific">Phaeodactylibacter luteus</name>
    <dbReference type="NCBI Taxonomy" id="1564516"/>
    <lineage>
        <taxon>Bacteria</taxon>
        <taxon>Pseudomonadati</taxon>
        <taxon>Bacteroidota</taxon>
        <taxon>Saprospiria</taxon>
        <taxon>Saprospirales</taxon>
        <taxon>Haliscomenobacteraceae</taxon>
        <taxon>Phaeodactylibacter</taxon>
    </lineage>
</organism>
<evidence type="ECO:0000313" key="1">
    <source>
        <dbReference type="EMBL" id="TXB58401.1"/>
    </source>
</evidence>
<sequence length="133" mass="15902">MRIPIYVWLVILLIGCSPKGKYISSPNNKYHLTLYEQSDEKGKSFTFITYGKVRKNKMPKSYIKARNRHSDAWYCLISWEGPKAIIYQPYSNFVGYNLDETKLELREMKEKEFSKIFFSKEKDQYIRLSSYNK</sequence>
<gene>
    <name evidence="1" type="ORF">FRY97_21590</name>
</gene>
<dbReference type="RefSeq" id="WP_147169698.1">
    <property type="nucleotide sequence ID" value="NZ_VOOR01000112.1"/>
</dbReference>